<dbReference type="InterPro" id="IPR010632">
    <property type="entry name" value="DUF1221"/>
</dbReference>
<sequence length="672" mass="75440">MQSSTHQDRAASTSWIHAVLLLQPMEKLRQIGEVMGSLRGLMVFQEEIRINRSQCVLLVDALNLAFEVITDEIKHTLSFDERLTPKWKALEHPLQELHRICRDAEEYLRQCMEPRSWWIAALTLGHSADCVELHLHSLLWCVPVVLEAVEAAGEIAGRDQDSMHRRRVAVSKKYEKEWLDPALFQHQYGRQHLVNRHLCGRMDAARREDRWALLDMIAEKKASAKTTVLSKQELRLADLVAGSKEKLFPSRVMVASKDYQVKRRLGSGSHYKEVQWMGESFAVRHFFGDIEPLVPEILKLAALAHPNVLPLFCAFSDDERKECFLLTELMQRTLCSHIKESCGPRRRAPFPLPVVVDVMLQIARGMEYLHRRGICHGNLNPSTILVRTRGSSPDGYLSVKISGVGLSTVKNLKTSTAQGATINPCIWFAPEVLLEQEQASGERSRNTEKADVYSFAMVCFELLTGKVPFEDGHLQGDKMSRNIQAGERPLFPFPTPRYLVGLTKRCWHADPSQRPGFSAICRVLRYIRRFLLLNPDHGAPEAPNPPLDYFDLEVALSRRFPAWAAAEAATPVPQVPFQMFAYRVMEKERTCVSMKERSSESGSDGASMCGDESVFGGGGMAEDTFAVPMPAASLKPPLQFGASDVGKKPPGKKTVSRKAGRGPSKILSHLSL</sequence>
<dbReference type="InterPro" id="IPR051681">
    <property type="entry name" value="Ser/Thr_Kinases-Pseudokinases"/>
</dbReference>
<evidence type="ECO:0000313" key="4">
    <source>
        <dbReference type="Proteomes" id="UP000652761"/>
    </source>
</evidence>
<dbReference type="SUPFAM" id="SSF56112">
    <property type="entry name" value="Protein kinase-like (PK-like)"/>
    <property type="match status" value="1"/>
</dbReference>
<proteinExistence type="predicted"/>
<protein>
    <recommendedName>
        <fullName evidence="2">Protein kinase domain-containing protein</fullName>
    </recommendedName>
</protein>
<dbReference type="OrthoDB" id="4062651at2759"/>
<dbReference type="Proteomes" id="UP000652761">
    <property type="component" value="Unassembled WGS sequence"/>
</dbReference>
<dbReference type="EMBL" id="NMUH01001449">
    <property type="protein sequence ID" value="MQL92463.1"/>
    <property type="molecule type" value="Genomic_DNA"/>
</dbReference>
<dbReference type="InterPro" id="IPR001245">
    <property type="entry name" value="Ser-Thr/Tyr_kinase_cat_dom"/>
</dbReference>
<dbReference type="PROSITE" id="PS50011">
    <property type="entry name" value="PROTEIN_KINASE_DOM"/>
    <property type="match status" value="1"/>
</dbReference>
<dbReference type="InterPro" id="IPR000719">
    <property type="entry name" value="Prot_kinase_dom"/>
</dbReference>
<dbReference type="Gene3D" id="1.10.510.10">
    <property type="entry name" value="Transferase(Phosphotransferase) domain 1"/>
    <property type="match status" value="1"/>
</dbReference>
<feature type="domain" description="Protein kinase" evidence="2">
    <location>
        <begin position="259"/>
        <end position="531"/>
    </location>
</feature>
<dbReference type="FunFam" id="1.10.510.10:FF:000778">
    <property type="entry name" value="Kinase family protein"/>
    <property type="match status" value="1"/>
</dbReference>
<dbReference type="AlphaFoldDB" id="A0A843VJG1"/>
<dbReference type="GO" id="GO:0004674">
    <property type="term" value="F:protein serine/threonine kinase activity"/>
    <property type="evidence" value="ECO:0007669"/>
    <property type="project" value="TreeGrafter"/>
</dbReference>
<name>A0A843VJG1_COLES</name>
<dbReference type="Pfam" id="PF06760">
    <property type="entry name" value="DUF1221"/>
    <property type="match status" value="1"/>
</dbReference>
<evidence type="ECO:0000256" key="1">
    <source>
        <dbReference type="SAM" id="MobiDB-lite"/>
    </source>
</evidence>
<dbReference type="InterPro" id="IPR011009">
    <property type="entry name" value="Kinase-like_dom_sf"/>
</dbReference>
<keyword evidence="4" id="KW-1185">Reference proteome</keyword>
<evidence type="ECO:0000313" key="3">
    <source>
        <dbReference type="EMBL" id="MQL92463.1"/>
    </source>
</evidence>
<dbReference type="PANTHER" id="PTHR44329:SF260">
    <property type="entry name" value="PROTEIN KINASE DOMAIN-CONTAINING PROTEIN"/>
    <property type="match status" value="1"/>
</dbReference>
<gene>
    <name evidence="3" type="ORF">Taro_025087</name>
</gene>
<accession>A0A843VJG1</accession>
<evidence type="ECO:0000259" key="2">
    <source>
        <dbReference type="PROSITE" id="PS50011"/>
    </source>
</evidence>
<feature type="compositionally biased region" description="Basic residues" evidence="1">
    <location>
        <begin position="649"/>
        <end position="660"/>
    </location>
</feature>
<dbReference type="PANTHER" id="PTHR44329">
    <property type="entry name" value="SERINE/THREONINE-PROTEIN KINASE TNNI3K-RELATED"/>
    <property type="match status" value="1"/>
</dbReference>
<reference evidence="3" key="1">
    <citation type="submission" date="2017-07" db="EMBL/GenBank/DDBJ databases">
        <title>Taro Niue Genome Assembly and Annotation.</title>
        <authorList>
            <person name="Atibalentja N."/>
            <person name="Keating K."/>
            <person name="Fields C.J."/>
        </authorList>
    </citation>
    <scope>NUCLEOTIDE SEQUENCE</scope>
    <source>
        <strain evidence="3">Niue_2</strain>
        <tissue evidence="3">Leaf</tissue>
    </source>
</reference>
<dbReference type="Pfam" id="PF07714">
    <property type="entry name" value="PK_Tyr_Ser-Thr"/>
    <property type="match status" value="1"/>
</dbReference>
<organism evidence="3 4">
    <name type="scientific">Colocasia esculenta</name>
    <name type="common">Wild taro</name>
    <name type="synonym">Arum esculentum</name>
    <dbReference type="NCBI Taxonomy" id="4460"/>
    <lineage>
        <taxon>Eukaryota</taxon>
        <taxon>Viridiplantae</taxon>
        <taxon>Streptophyta</taxon>
        <taxon>Embryophyta</taxon>
        <taxon>Tracheophyta</taxon>
        <taxon>Spermatophyta</taxon>
        <taxon>Magnoliopsida</taxon>
        <taxon>Liliopsida</taxon>
        <taxon>Araceae</taxon>
        <taxon>Aroideae</taxon>
        <taxon>Colocasieae</taxon>
        <taxon>Colocasia</taxon>
    </lineage>
</organism>
<feature type="region of interest" description="Disordered" evidence="1">
    <location>
        <begin position="637"/>
        <end position="672"/>
    </location>
</feature>
<comment type="caution">
    <text evidence="3">The sequence shown here is derived from an EMBL/GenBank/DDBJ whole genome shotgun (WGS) entry which is preliminary data.</text>
</comment>
<dbReference type="GO" id="GO:0005524">
    <property type="term" value="F:ATP binding"/>
    <property type="evidence" value="ECO:0007669"/>
    <property type="project" value="InterPro"/>
</dbReference>